<comment type="caution">
    <text evidence="1">The sequence shown here is derived from an EMBL/GenBank/DDBJ whole genome shotgun (WGS) entry which is preliminary data.</text>
</comment>
<dbReference type="PIRSF" id="PIRSF010256">
    <property type="entry name" value="CoxE_vWa"/>
    <property type="match status" value="1"/>
</dbReference>
<reference evidence="1 2" key="1">
    <citation type="journal article" date="2015" name="Genome Announc.">
        <title>Draft Genome Sequence of a Heterotrophic Facultative Anaerobic Thermophilic Bacterium, Ardenticatena maritima Strain 110ST.</title>
        <authorList>
            <person name="Kawaichi S."/>
            <person name="Yoshida T."/>
            <person name="Sako Y."/>
            <person name="Nakamura R."/>
        </authorList>
    </citation>
    <scope>NUCLEOTIDE SEQUENCE [LARGE SCALE GENOMIC DNA]</scope>
    <source>
        <strain evidence="1 2">110S</strain>
    </source>
</reference>
<dbReference type="EMBL" id="BBZA01000082">
    <property type="protein sequence ID" value="GAP62789.1"/>
    <property type="molecule type" value="Genomic_DNA"/>
</dbReference>
<reference evidence="2" key="2">
    <citation type="submission" date="2015-08" db="EMBL/GenBank/DDBJ databases">
        <title>Draft Genome Sequence of a Heterotrophic Facultative Anaerobic Bacterium Ardenticatena maritima Strain 110S.</title>
        <authorList>
            <person name="Kawaichi S."/>
            <person name="Yoshida T."/>
            <person name="Sako Y."/>
            <person name="Nakamura R."/>
        </authorList>
    </citation>
    <scope>NUCLEOTIDE SEQUENCE [LARGE SCALE GENOMIC DNA]</scope>
    <source>
        <strain evidence="2">110S</strain>
    </source>
</reference>
<dbReference type="RefSeq" id="WP_054492692.1">
    <property type="nucleotide sequence ID" value="NZ_BBZA01000082.1"/>
</dbReference>
<name>A0A0M8K8R5_9CHLR</name>
<proteinExistence type="predicted"/>
<evidence type="ECO:0000313" key="1">
    <source>
        <dbReference type="EMBL" id="GAP62789.1"/>
    </source>
</evidence>
<sequence length="474" mass="54878">MDDVLVGFIRVLRAAGVRVSTSEALDAIQAGRLAGIQNRRLLKSSLRAALIKRQQDIPLFDDLFDRYFDPNVEELPISPQMGQGGQQGDHPLKPHEQFMQALREAMERLGLPQLDHLTEALLTGNVMVITAEMLQHMTPEQLQQLESLLQRGRLTRYILDQMGWQRIQQQIGELARELQAAGEFELAQKVRERLWELQELFPRWVAEQVNEAFERMSPAAQQQPVSRDLERKEFARFTEEEIRAMQEIVDELARKLREDFARRMRRGGIRRLDVSRTLRASYQTAGVPMELVFKEHRRNKLRLVVLCDVSSSVRNASRFMLQLVYSLQQQRGHVRSFVFIADVDEVTEFFERNSVDAAVEMATGEANIRYWAHSDFGSVFRQFLDEYGDALTSRTTVMILGDGRSNYFDPQLDALAEIRRRSRQVIWLNPESQYAWGIGDSIIDLYARECDVLTECRNLEQLRQVMAYLTRSVA</sequence>
<dbReference type="AlphaFoldDB" id="A0A0M8K8R5"/>
<dbReference type="PANTHER" id="PTHR39338:SF5">
    <property type="entry name" value="BLR6139 PROTEIN"/>
    <property type="match status" value="1"/>
</dbReference>
<protein>
    <recommendedName>
        <fullName evidence="3">VWA domain-containing protein</fullName>
    </recommendedName>
</protein>
<dbReference type="InterPro" id="IPR008912">
    <property type="entry name" value="Uncharacterised_CoxE"/>
</dbReference>
<organism evidence="1 2">
    <name type="scientific">Ardenticatena maritima</name>
    <dbReference type="NCBI Taxonomy" id="872965"/>
    <lineage>
        <taxon>Bacteria</taxon>
        <taxon>Bacillati</taxon>
        <taxon>Chloroflexota</taxon>
        <taxon>Ardenticatenia</taxon>
        <taxon>Ardenticatenales</taxon>
        <taxon>Ardenticatenaceae</taxon>
        <taxon>Ardenticatena</taxon>
    </lineage>
</organism>
<evidence type="ECO:0008006" key="3">
    <source>
        <dbReference type="Google" id="ProtNLM"/>
    </source>
</evidence>
<dbReference type="InterPro" id="IPR036465">
    <property type="entry name" value="vWFA_dom_sf"/>
</dbReference>
<keyword evidence="2" id="KW-1185">Reference proteome</keyword>
<dbReference type="OrthoDB" id="9790469at2"/>
<dbReference type="Pfam" id="PF05762">
    <property type="entry name" value="VWA_CoxE"/>
    <property type="match status" value="1"/>
</dbReference>
<dbReference type="InParanoid" id="A0A0M8K8R5"/>
<gene>
    <name evidence="1" type="ORF">ARMA_1212</name>
</gene>
<dbReference type="PANTHER" id="PTHR39338">
    <property type="entry name" value="BLL5662 PROTEIN-RELATED"/>
    <property type="match status" value="1"/>
</dbReference>
<accession>A0A0M8K8R5</accession>
<dbReference type="Proteomes" id="UP000037784">
    <property type="component" value="Unassembled WGS sequence"/>
</dbReference>
<evidence type="ECO:0000313" key="2">
    <source>
        <dbReference type="Proteomes" id="UP000037784"/>
    </source>
</evidence>
<dbReference type="SUPFAM" id="SSF53300">
    <property type="entry name" value="vWA-like"/>
    <property type="match status" value="1"/>
</dbReference>
<dbReference type="InterPro" id="IPR011195">
    <property type="entry name" value="UCP010256"/>
</dbReference>